<evidence type="ECO:0000313" key="12">
    <source>
        <dbReference type="EMBL" id="SCC81627.1"/>
    </source>
</evidence>
<evidence type="ECO:0000256" key="7">
    <source>
        <dbReference type="ARBA" id="ARBA00023136"/>
    </source>
</evidence>
<gene>
    <name evidence="12" type="ORF">GA0071312_2582</name>
    <name evidence="11" type="ORF">HLUCCO17_16325</name>
</gene>
<organism evidence="11 13">
    <name type="scientific">Saliniramus fredricksonii</name>
    <dbReference type="NCBI Taxonomy" id="1653334"/>
    <lineage>
        <taxon>Bacteria</taxon>
        <taxon>Pseudomonadati</taxon>
        <taxon>Pseudomonadota</taxon>
        <taxon>Alphaproteobacteria</taxon>
        <taxon>Hyphomicrobiales</taxon>
        <taxon>Salinarimonadaceae</taxon>
        <taxon>Saliniramus</taxon>
    </lineage>
</organism>
<evidence type="ECO:0000256" key="4">
    <source>
        <dbReference type="ARBA" id="ARBA00022519"/>
    </source>
</evidence>
<keyword evidence="6 9" id="KW-1133">Transmembrane helix</keyword>
<comment type="caution">
    <text evidence="11">The sequence shown here is derived from an EMBL/GenBank/DDBJ whole genome shotgun (WGS) entry which is preliminary data.</text>
</comment>
<sequence length="169" mass="18036">MRPAPLRQALGVTASLIRRVLAPVAALMMFVIMALMVADVAGRYLFNAPIRGAYEIIEFLMCLMILSALPLVSLQGRHVEASLVADLVPRAATLLHWLAGLMAAGLFALLAMLLWNYAAQLDRQNAQSLFGGIPHAPFATFMAVLFGVAAIAALIAMVIRKPGDGPAVE</sequence>
<dbReference type="GO" id="GO:0015740">
    <property type="term" value="P:C4-dicarboxylate transport"/>
    <property type="evidence" value="ECO:0007669"/>
    <property type="project" value="TreeGrafter"/>
</dbReference>
<name>A0A0N8KDP4_9HYPH</name>
<feature type="transmembrane region" description="Helical" evidence="9">
    <location>
        <begin position="20"/>
        <end position="41"/>
    </location>
</feature>
<accession>A0A0N8KDP4</accession>
<dbReference type="InterPro" id="IPR007387">
    <property type="entry name" value="TRAP_DctQ"/>
</dbReference>
<comment type="similarity">
    <text evidence="8 9">Belongs to the TRAP transporter small permease family.</text>
</comment>
<evidence type="ECO:0000256" key="5">
    <source>
        <dbReference type="ARBA" id="ARBA00022692"/>
    </source>
</evidence>
<dbReference type="GO" id="GO:0005886">
    <property type="term" value="C:plasma membrane"/>
    <property type="evidence" value="ECO:0007669"/>
    <property type="project" value="UniProtKB-SubCell"/>
</dbReference>
<evidence type="ECO:0000256" key="2">
    <source>
        <dbReference type="ARBA" id="ARBA00022448"/>
    </source>
</evidence>
<feature type="transmembrane region" description="Helical" evidence="9">
    <location>
        <begin position="53"/>
        <end position="74"/>
    </location>
</feature>
<comment type="function">
    <text evidence="9">Part of the tripartite ATP-independent periplasmic (TRAP) transport system.</text>
</comment>
<evidence type="ECO:0000313" key="11">
    <source>
        <dbReference type="EMBL" id="KPQ09106.1"/>
    </source>
</evidence>
<proteinExistence type="inferred from homology"/>
<evidence type="ECO:0000256" key="8">
    <source>
        <dbReference type="ARBA" id="ARBA00038436"/>
    </source>
</evidence>
<dbReference type="PANTHER" id="PTHR35011:SF10">
    <property type="entry name" value="TRAP TRANSPORTER SMALL PERMEASE PROTEIN"/>
    <property type="match status" value="1"/>
</dbReference>
<protein>
    <recommendedName>
        <fullName evidence="9">TRAP transporter small permease protein</fullName>
    </recommendedName>
</protein>
<dbReference type="OrthoDB" id="2877624at2"/>
<feature type="transmembrane region" description="Helical" evidence="9">
    <location>
        <begin position="138"/>
        <end position="159"/>
    </location>
</feature>
<dbReference type="InterPro" id="IPR055348">
    <property type="entry name" value="DctQ"/>
</dbReference>
<keyword evidence="7 9" id="KW-0472">Membrane</keyword>
<dbReference type="PANTHER" id="PTHR35011">
    <property type="entry name" value="2,3-DIKETO-L-GULONATE TRAP TRANSPORTER SMALL PERMEASE PROTEIN YIAM"/>
    <property type="match status" value="1"/>
</dbReference>
<keyword evidence="3" id="KW-1003">Cell membrane</keyword>
<dbReference type="STRING" id="1653334.GA0071312_2582"/>
<evidence type="ECO:0000256" key="3">
    <source>
        <dbReference type="ARBA" id="ARBA00022475"/>
    </source>
</evidence>
<keyword evidence="14" id="KW-1185">Reference proteome</keyword>
<dbReference type="Pfam" id="PF04290">
    <property type="entry name" value="DctQ"/>
    <property type="match status" value="1"/>
</dbReference>
<reference evidence="12 14" key="2">
    <citation type="submission" date="2016-08" db="EMBL/GenBank/DDBJ databases">
        <authorList>
            <person name="Varghese N."/>
            <person name="Submissions Spin"/>
        </authorList>
    </citation>
    <scope>NUCLEOTIDE SEQUENCE [LARGE SCALE GENOMIC DNA]</scope>
    <source>
        <strain evidence="12 14">HL-109</strain>
    </source>
</reference>
<dbReference type="RefSeq" id="WP_074445290.1">
    <property type="nucleotide sequence ID" value="NZ_FMBM01000002.1"/>
</dbReference>
<comment type="subunit">
    <text evidence="9">The complex comprises the extracytoplasmic solute receptor protein and the two transmembrane proteins.</text>
</comment>
<dbReference type="Proteomes" id="UP000182800">
    <property type="component" value="Unassembled WGS sequence"/>
</dbReference>
<evidence type="ECO:0000313" key="13">
    <source>
        <dbReference type="Proteomes" id="UP000050497"/>
    </source>
</evidence>
<dbReference type="EMBL" id="LJSX01000035">
    <property type="protein sequence ID" value="KPQ09106.1"/>
    <property type="molecule type" value="Genomic_DNA"/>
</dbReference>
<comment type="subcellular location">
    <subcellularLocation>
        <location evidence="1 9">Cell inner membrane</location>
        <topology evidence="1 9">Multi-pass membrane protein</topology>
    </subcellularLocation>
</comment>
<dbReference type="GO" id="GO:0022857">
    <property type="term" value="F:transmembrane transporter activity"/>
    <property type="evidence" value="ECO:0007669"/>
    <property type="project" value="UniProtKB-UniRule"/>
</dbReference>
<evidence type="ECO:0000256" key="9">
    <source>
        <dbReference type="RuleBase" id="RU369079"/>
    </source>
</evidence>
<evidence type="ECO:0000313" key="14">
    <source>
        <dbReference type="Proteomes" id="UP000182800"/>
    </source>
</evidence>
<evidence type="ECO:0000256" key="1">
    <source>
        <dbReference type="ARBA" id="ARBA00004429"/>
    </source>
</evidence>
<keyword evidence="4 9" id="KW-0997">Cell inner membrane</keyword>
<dbReference type="AlphaFoldDB" id="A0A0N8KDP4"/>
<dbReference type="EMBL" id="FMBM01000002">
    <property type="protein sequence ID" value="SCC81627.1"/>
    <property type="molecule type" value="Genomic_DNA"/>
</dbReference>
<keyword evidence="2 9" id="KW-0813">Transport</keyword>
<evidence type="ECO:0000259" key="10">
    <source>
        <dbReference type="Pfam" id="PF04290"/>
    </source>
</evidence>
<evidence type="ECO:0000256" key="6">
    <source>
        <dbReference type="ARBA" id="ARBA00022989"/>
    </source>
</evidence>
<reference evidence="11 13" key="1">
    <citation type="submission" date="2015-09" db="EMBL/GenBank/DDBJ databases">
        <title>Identification and resolution of microdiversity through metagenomic sequencing of parallel consortia.</title>
        <authorList>
            <person name="Nelson W.C."/>
            <person name="Romine M.F."/>
            <person name="Lindemann S.R."/>
        </authorList>
    </citation>
    <scope>NUCLEOTIDE SEQUENCE [LARGE SCALE GENOMIC DNA]</scope>
    <source>
        <strain evidence="11">HL-109</strain>
    </source>
</reference>
<keyword evidence="5 9" id="KW-0812">Transmembrane</keyword>
<feature type="domain" description="Tripartite ATP-independent periplasmic transporters DctQ component" evidence="10">
    <location>
        <begin position="32"/>
        <end position="158"/>
    </location>
</feature>
<feature type="transmembrane region" description="Helical" evidence="9">
    <location>
        <begin position="94"/>
        <end position="117"/>
    </location>
</feature>
<dbReference type="Proteomes" id="UP000050497">
    <property type="component" value="Unassembled WGS sequence"/>
</dbReference>